<reference evidence="2 3" key="1">
    <citation type="submission" date="2019-03" db="EMBL/GenBank/DDBJ databases">
        <title>Genome sequence of Lentibacillus salicampi ATCC BAA-719.</title>
        <authorList>
            <person name="Maclea K.S."/>
            <person name="Simoes Junior M."/>
        </authorList>
    </citation>
    <scope>NUCLEOTIDE SEQUENCE [LARGE SCALE GENOMIC DNA]</scope>
    <source>
        <strain evidence="2 3">ATCC BAA-719</strain>
    </source>
</reference>
<gene>
    <name evidence="2" type="ORF">E4U82_10745</name>
</gene>
<dbReference type="GO" id="GO:0051920">
    <property type="term" value="F:peroxiredoxin activity"/>
    <property type="evidence" value="ECO:0007669"/>
    <property type="project" value="InterPro"/>
</dbReference>
<proteinExistence type="predicted"/>
<dbReference type="Gene3D" id="1.20.1290.10">
    <property type="entry name" value="AhpD-like"/>
    <property type="match status" value="2"/>
</dbReference>
<dbReference type="PANTHER" id="PTHR33930:SF8">
    <property type="entry name" value="4-CARBOXYMUCONOLACTONE DECARBOXYLASE"/>
    <property type="match status" value="1"/>
</dbReference>
<evidence type="ECO:0000259" key="1">
    <source>
        <dbReference type="Pfam" id="PF02627"/>
    </source>
</evidence>
<organism evidence="2 3">
    <name type="scientific">Lentibacillus salicampi</name>
    <dbReference type="NCBI Taxonomy" id="175306"/>
    <lineage>
        <taxon>Bacteria</taxon>
        <taxon>Bacillati</taxon>
        <taxon>Bacillota</taxon>
        <taxon>Bacilli</taxon>
        <taxon>Bacillales</taxon>
        <taxon>Bacillaceae</taxon>
        <taxon>Lentibacillus</taxon>
    </lineage>
</organism>
<evidence type="ECO:0000313" key="3">
    <source>
        <dbReference type="Proteomes" id="UP000298484"/>
    </source>
</evidence>
<dbReference type="SUPFAM" id="SSF69118">
    <property type="entry name" value="AhpD-like"/>
    <property type="match status" value="2"/>
</dbReference>
<dbReference type="Proteomes" id="UP000298484">
    <property type="component" value="Unassembled WGS sequence"/>
</dbReference>
<sequence length="219" mass="23656">MADNFYEKSHAQHLNQLKELAPEQIKAFGAFNDGVFKDSTLTRRDKEMIAVTVAHVTQCPYCIDTHTKNAKKAGVSLNELVEAVMVTSAVEAGGAVTHSTNMHNALADGAADTLYERSNLKNLNQLGKNAKYGFQGYSEFNHAAMNEGELSKKFKEIIAVAVAHATLCPYCIDVHTKNADKEGATKEELSEAVLVASALLAGGSYAHMANMIESYGEQG</sequence>
<keyword evidence="2" id="KW-0560">Oxidoreductase</keyword>
<dbReference type="EMBL" id="SRHY01000016">
    <property type="protein sequence ID" value="TFJ92755.1"/>
    <property type="molecule type" value="Genomic_DNA"/>
</dbReference>
<keyword evidence="2" id="KW-0575">Peroxidase</keyword>
<dbReference type="Pfam" id="PF02627">
    <property type="entry name" value="CMD"/>
    <property type="match status" value="2"/>
</dbReference>
<dbReference type="AlphaFoldDB" id="A0A4Y9ABG1"/>
<feature type="domain" description="Carboxymuconolactone decarboxylase-like" evidence="1">
    <location>
        <begin position="135"/>
        <end position="207"/>
    </location>
</feature>
<name>A0A4Y9ABG1_9BACI</name>
<dbReference type="PANTHER" id="PTHR33930">
    <property type="entry name" value="ALKYL HYDROPEROXIDE REDUCTASE AHPD"/>
    <property type="match status" value="1"/>
</dbReference>
<evidence type="ECO:0000313" key="2">
    <source>
        <dbReference type="EMBL" id="TFJ92755.1"/>
    </source>
</evidence>
<feature type="domain" description="Carboxymuconolactone decarboxylase-like" evidence="1">
    <location>
        <begin position="25"/>
        <end position="99"/>
    </location>
</feature>
<dbReference type="InterPro" id="IPR004675">
    <property type="entry name" value="AhpD_core"/>
</dbReference>
<dbReference type="OrthoDB" id="9806086at2"/>
<dbReference type="RefSeq" id="WP_135110200.1">
    <property type="nucleotide sequence ID" value="NZ_SRHY01000016.1"/>
</dbReference>
<dbReference type="InterPro" id="IPR029032">
    <property type="entry name" value="AhpD-like"/>
</dbReference>
<protein>
    <submittedName>
        <fullName evidence="2">Alkylhydroperoxidase</fullName>
    </submittedName>
</protein>
<accession>A0A4Y9ABG1</accession>
<dbReference type="NCBIfam" id="TIGR00778">
    <property type="entry name" value="ahpD_dom"/>
    <property type="match status" value="2"/>
</dbReference>
<keyword evidence="3" id="KW-1185">Reference proteome</keyword>
<comment type="caution">
    <text evidence="2">The sequence shown here is derived from an EMBL/GenBank/DDBJ whole genome shotgun (WGS) entry which is preliminary data.</text>
</comment>
<dbReference type="InterPro" id="IPR003779">
    <property type="entry name" value="CMD-like"/>
</dbReference>